<dbReference type="RefSeq" id="XP_003289937.1">
    <property type="nucleotide sequence ID" value="XM_003289889.1"/>
</dbReference>
<protein>
    <recommendedName>
        <fullName evidence="6">GRIP domain-containing protein</fullName>
    </recommendedName>
</protein>
<dbReference type="KEGG" id="dpp:DICPUDRAFT_98533"/>
<accession>F0ZR90</accession>
<evidence type="ECO:0000259" key="6">
    <source>
        <dbReference type="PROSITE" id="PS50913"/>
    </source>
</evidence>
<dbReference type="GO" id="GO:0005794">
    <property type="term" value="C:Golgi apparatus"/>
    <property type="evidence" value="ECO:0000318"/>
    <property type="project" value="GO_Central"/>
</dbReference>
<comment type="subcellular location">
    <subcellularLocation>
        <location evidence="1">Golgi apparatus</location>
    </subcellularLocation>
</comment>
<feature type="region of interest" description="Disordered" evidence="5">
    <location>
        <begin position="563"/>
        <end position="624"/>
    </location>
</feature>
<evidence type="ECO:0000313" key="7">
    <source>
        <dbReference type="EMBL" id="EGC33555.1"/>
    </source>
</evidence>
<dbReference type="Proteomes" id="UP000001064">
    <property type="component" value="Unassembled WGS sequence"/>
</dbReference>
<dbReference type="InParanoid" id="F0ZR90"/>
<keyword evidence="3 4" id="KW-0175">Coiled coil</keyword>
<evidence type="ECO:0000256" key="2">
    <source>
        <dbReference type="ARBA" id="ARBA00023034"/>
    </source>
</evidence>
<feature type="coiled-coil region" evidence="4">
    <location>
        <begin position="64"/>
        <end position="123"/>
    </location>
</feature>
<feature type="compositionally biased region" description="Basic and acidic residues" evidence="5">
    <location>
        <begin position="133"/>
        <end position="145"/>
    </location>
</feature>
<feature type="region of interest" description="Disordered" evidence="5">
    <location>
        <begin position="263"/>
        <end position="283"/>
    </location>
</feature>
<dbReference type="AlphaFoldDB" id="F0ZR90"/>
<feature type="domain" description="GRIP" evidence="6">
    <location>
        <begin position="470"/>
        <end position="517"/>
    </location>
</feature>
<dbReference type="OMA" id="QKLANCM"/>
<gene>
    <name evidence="7" type="ORF">DICPUDRAFT_98533</name>
</gene>
<dbReference type="InterPro" id="IPR019459">
    <property type="entry name" value="GRAB"/>
</dbReference>
<sequence length="653" mass="75355">MNTNNNTNNNIKNNNSNNNNNNSNNNFGLGWMSSISDQFSQIKDVMTSETGGYEEYDNEEDEEIFMLRTEVLKYKEEVSNLEKKIGEFEEREVNISKEYSLILKEKNNEINELKSINDNLKSSLISPTTTSNIKEEQEEKPKIDSESIGIPLEDDDYNNITTNNNKSKDTHQDDAFLLEQINKHKEDYQNQISSLQELHQEKLYSLTQKNEQLEEKLLSLEELNSKLENEQTQLKTMIDNLKNQNNNYTQNIKELNENIESLKIQPTTSNDQSKKDDTSADSEQINILKEQINKSNKELSRLRQHLIDMEEQHTTIDLENEEKISNLEKELKKSMEHNINSSLMNDQINKLKNDAIEKDELIRQAHVQINNLNNVLEQFQAEQEAVIRTEVIHLEEKLKESLSEIEDLKKDKEEYILLQKKYQDAQSQIQILYQDIQNKTLEYIKLKEDIEPLKAAFDKNILRLGDMCLQEQESVDKRVVSKLLLNYFRGNKKAEILELIAKILNFSESEKISIGLTKRNQWSLIPPFFGGNKEQAGEDGDKPLAEMWIEFLLKEASGENLKNQNPVNTVEINNNEVNTTTLPPNNINNSSNSNPTPFSTPVKQPPPNFSSQVPPSSPSTPYKMNSNYFSVTPNGKNKTSTVIFDGDMNDPFK</sequence>
<dbReference type="GeneID" id="10504283"/>
<feature type="region of interest" description="Disordered" evidence="5">
    <location>
        <begin position="1"/>
        <end position="25"/>
    </location>
</feature>
<evidence type="ECO:0000256" key="1">
    <source>
        <dbReference type="ARBA" id="ARBA00004555"/>
    </source>
</evidence>
<dbReference type="EMBL" id="GL871137">
    <property type="protein sequence ID" value="EGC33555.1"/>
    <property type="molecule type" value="Genomic_DNA"/>
</dbReference>
<dbReference type="GO" id="GO:0031267">
    <property type="term" value="F:small GTPase binding"/>
    <property type="evidence" value="ECO:0000318"/>
    <property type="project" value="GO_Central"/>
</dbReference>
<keyword evidence="8" id="KW-1185">Reference proteome</keyword>
<dbReference type="FunCoup" id="F0ZR90">
    <property type="interactions" value="818"/>
</dbReference>
<proteinExistence type="predicted"/>
<evidence type="ECO:0000313" key="8">
    <source>
        <dbReference type="Proteomes" id="UP000001064"/>
    </source>
</evidence>
<keyword evidence="2" id="KW-0333">Golgi apparatus</keyword>
<dbReference type="PANTHER" id="PTHR18921">
    <property type="entry name" value="MYOSIN HEAVY CHAIN - RELATED"/>
    <property type="match status" value="1"/>
</dbReference>
<dbReference type="PANTHER" id="PTHR18921:SF2">
    <property type="entry name" value="THYROID RECEPTOR-INTERACTING PROTEIN 11"/>
    <property type="match status" value="1"/>
</dbReference>
<dbReference type="GO" id="GO:0006888">
    <property type="term" value="P:endoplasmic reticulum to Golgi vesicle-mediated transport"/>
    <property type="evidence" value="ECO:0000318"/>
    <property type="project" value="GO_Central"/>
</dbReference>
<dbReference type="eggNOG" id="ENOG502QSWR">
    <property type="taxonomic scope" value="Eukaryota"/>
</dbReference>
<feature type="coiled-coil region" evidence="4">
    <location>
        <begin position="362"/>
        <end position="442"/>
    </location>
</feature>
<evidence type="ECO:0000256" key="4">
    <source>
        <dbReference type="SAM" id="Coils"/>
    </source>
</evidence>
<dbReference type="GO" id="GO:0007030">
    <property type="term" value="P:Golgi organization"/>
    <property type="evidence" value="ECO:0000318"/>
    <property type="project" value="GO_Central"/>
</dbReference>
<dbReference type="PROSITE" id="PS50913">
    <property type="entry name" value="GRIP"/>
    <property type="match status" value="1"/>
</dbReference>
<evidence type="ECO:0000256" key="3">
    <source>
        <dbReference type="ARBA" id="ARBA00023054"/>
    </source>
</evidence>
<dbReference type="VEuPathDB" id="AmoebaDB:DICPUDRAFT_98533"/>
<dbReference type="OrthoDB" id="20546at2759"/>
<dbReference type="InterPro" id="IPR000237">
    <property type="entry name" value="GRIP_dom"/>
</dbReference>
<dbReference type="Pfam" id="PF10375">
    <property type="entry name" value="GRAB"/>
    <property type="match status" value="1"/>
</dbReference>
<name>F0ZR90_DICPU</name>
<organism evidence="7 8">
    <name type="scientific">Dictyostelium purpureum</name>
    <name type="common">Slime mold</name>
    <dbReference type="NCBI Taxonomy" id="5786"/>
    <lineage>
        <taxon>Eukaryota</taxon>
        <taxon>Amoebozoa</taxon>
        <taxon>Evosea</taxon>
        <taxon>Eumycetozoa</taxon>
        <taxon>Dictyostelia</taxon>
        <taxon>Dictyosteliales</taxon>
        <taxon>Dictyosteliaceae</taxon>
        <taxon>Dictyostelium</taxon>
    </lineage>
</organism>
<evidence type="ECO:0000256" key="5">
    <source>
        <dbReference type="SAM" id="MobiDB-lite"/>
    </source>
</evidence>
<feature type="region of interest" description="Disordered" evidence="5">
    <location>
        <begin position="128"/>
        <end position="158"/>
    </location>
</feature>
<reference evidence="8" key="1">
    <citation type="journal article" date="2011" name="Genome Biol.">
        <title>Comparative genomics of the social amoebae Dictyostelium discoideum and Dictyostelium purpureum.</title>
        <authorList>
            <consortium name="US DOE Joint Genome Institute (JGI-PGF)"/>
            <person name="Sucgang R."/>
            <person name="Kuo A."/>
            <person name="Tian X."/>
            <person name="Salerno W."/>
            <person name="Parikh A."/>
            <person name="Feasley C.L."/>
            <person name="Dalin E."/>
            <person name="Tu H."/>
            <person name="Huang E."/>
            <person name="Barry K."/>
            <person name="Lindquist E."/>
            <person name="Shapiro H."/>
            <person name="Bruce D."/>
            <person name="Schmutz J."/>
            <person name="Salamov A."/>
            <person name="Fey P."/>
            <person name="Gaudet P."/>
            <person name="Anjard C."/>
            <person name="Babu M.M."/>
            <person name="Basu S."/>
            <person name="Bushmanova Y."/>
            <person name="van der Wel H."/>
            <person name="Katoh-Kurasawa M."/>
            <person name="Dinh C."/>
            <person name="Coutinho P.M."/>
            <person name="Saito T."/>
            <person name="Elias M."/>
            <person name="Schaap P."/>
            <person name="Kay R.R."/>
            <person name="Henrissat B."/>
            <person name="Eichinger L."/>
            <person name="Rivero F."/>
            <person name="Putnam N.H."/>
            <person name="West C.M."/>
            <person name="Loomis W.F."/>
            <person name="Chisholm R.L."/>
            <person name="Shaulsky G."/>
            <person name="Strassmann J.E."/>
            <person name="Queller D.C."/>
            <person name="Kuspa A."/>
            <person name="Grigoriev I.V."/>
        </authorList>
    </citation>
    <scope>NUCLEOTIDE SEQUENCE [LARGE SCALE GENOMIC DNA]</scope>
    <source>
        <strain evidence="8">QSDP1</strain>
    </source>
</reference>
<feature type="compositionally biased region" description="Low complexity" evidence="5">
    <location>
        <begin position="563"/>
        <end position="601"/>
    </location>
</feature>